<gene>
    <name evidence="3" type="ORF">H6H00_18735</name>
</gene>
<dbReference type="InterPro" id="IPR020845">
    <property type="entry name" value="AMP-binding_CS"/>
</dbReference>
<dbReference type="Pfam" id="PF00501">
    <property type="entry name" value="AMP-binding"/>
    <property type="match status" value="1"/>
</dbReference>
<feature type="domain" description="AMP-dependent synthetase/ligase" evidence="1">
    <location>
        <begin position="23"/>
        <end position="399"/>
    </location>
</feature>
<dbReference type="InterPro" id="IPR045851">
    <property type="entry name" value="AMP-bd_C_sf"/>
</dbReference>
<dbReference type="Gene3D" id="3.30.300.30">
    <property type="match status" value="1"/>
</dbReference>
<name>A0A7G7MBX0_9PSEU</name>
<evidence type="ECO:0000259" key="2">
    <source>
        <dbReference type="Pfam" id="PF13193"/>
    </source>
</evidence>
<dbReference type="PANTHER" id="PTHR43767">
    <property type="entry name" value="LONG-CHAIN-FATTY-ACID--COA LIGASE"/>
    <property type="match status" value="1"/>
</dbReference>
<dbReference type="AlphaFoldDB" id="A0A7G7MBX0"/>
<dbReference type="InterPro" id="IPR050237">
    <property type="entry name" value="ATP-dep_AMP-bd_enzyme"/>
</dbReference>
<dbReference type="Gene3D" id="3.40.50.12780">
    <property type="entry name" value="N-terminal domain of ligase-like"/>
    <property type="match status" value="1"/>
</dbReference>
<accession>A0A7G7MBX0</accession>
<dbReference type="KEGG" id="ppel:H6H00_18735"/>
<keyword evidence="4" id="KW-1185">Reference proteome</keyword>
<proteinExistence type="predicted"/>
<dbReference type="EMBL" id="CP060131">
    <property type="protein sequence ID" value="QNG50281.1"/>
    <property type="molecule type" value="Genomic_DNA"/>
</dbReference>
<dbReference type="RefSeq" id="WP_185717043.1">
    <property type="nucleotide sequence ID" value="NZ_BAAAWI010000001.1"/>
</dbReference>
<dbReference type="Proteomes" id="UP000515728">
    <property type="component" value="Chromosome"/>
</dbReference>
<dbReference type="InterPro" id="IPR025110">
    <property type="entry name" value="AMP-bd_C"/>
</dbReference>
<feature type="domain" description="AMP-binding enzyme C-terminal" evidence="2">
    <location>
        <begin position="450"/>
        <end position="524"/>
    </location>
</feature>
<reference evidence="3 4" key="1">
    <citation type="submission" date="2020-08" db="EMBL/GenBank/DDBJ databases">
        <authorList>
            <person name="Mo P."/>
        </authorList>
    </citation>
    <scope>NUCLEOTIDE SEQUENCE [LARGE SCALE GENOMIC DNA]</scope>
    <source>
        <strain evidence="3 4">CGMCC 4.1532</strain>
    </source>
</reference>
<evidence type="ECO:0000313" key="4">
    <source>
        <dbReference type="Proteomes" id="UP000515728"/>
    </source>
</evidence>
<organism evidence="3 4">
    <name type="scientific">Pseudonocardia petroleophila</name>
    <dbReference type="NCBI Taxonomy" id="37331"/>
    <lineage>
        <taxon>Bacteria</taxon>
        <taxon>Bacillati</taxon>
        <taxon>Actinomycetota</taxon>
        <taxon>Actinomycetes</taxon>
        <taxon>Pseudonocardiales</taxon>
        <taxon>Pseudonocardiaceae</taxon>
        <taxon>Pseudonocardia</taxon>
    </lineage>
</organism>
<sequence>MTGATGPAGAAGPVLAGELLAGWARRAPHKTAVREDGRSLTWAELDAQVGALASGMAALGVAPGDAVGMLARDRLEVFVHYLACLRLGAVRVGINARFAAREVLHVVRDCDARMVVVEAALADLLGGEERALRAEGRLLVSLTPGDPAAPRLADFDASFGELSAGPALDLPAPRPGDLALISYTSGTTGMPKGVLVSQAAVAAVLVHTVLMTGLGPDDVWFQATSLAWIASLLALLGLVNGMTVVLPGGPGGFDAAHFLHTVGRHRVTGTVLAPVMIRRVLDELDHGDGGSHDLSSFRTLVYGSSPAPPALLHRVHAALPATALVQIYGITECSGGWVTVLTHADHLRGLGGEPGLLTSCGRPGPWVDVAVTDDDGREVARGESGEVRLRSPMNCLGYHRLPELTAGLLDGEWIRTHDIGRMDDEGYLYLTDRKNFMIITGGMNVYPSVVENVLAQHPDVADVAVVGAAHEEWGEAVVAIVEARRGATPDPAGLLTFCRERLGAFQVPKHVAVVDALPRGVTGKVLKPTIIADLAEHPERLPWHRTAAVGTR</sequence>
<dbReference type="SUPFAM" id="SSF56801">
    <property type="entry name" value="Acetyl-CoA synthetase-like"/>
    <property type="match status" value="1"/>
</dbReference>
<dbReference type="PROSITE" id="PS00455">
    <property type="entry name" value="AMP_BINDING"/>
    <property type="match status" value="1"/>
</dbReference>
<dbReference type="Pfam" id="PF13193">
    <property type="entry name" value="AMP-binding_C"/>
    <property type="match status" value="1"/>
</dbReference>
<evidence type="ECO:0000313" key="3">
    <source>
        <dbReference type="EMBL" id="QNG50281.1"/>
    </source>
</evidence>
<dbReference type="InterPro" id="IPR000873">
    <property type="entry name" value="AMP-dep_synth/lig_dom"/>
</dbReference>
<dbReference type="GO" id="GO:0016877">
    <property type="term" value="F:ligase activity, forming carbon-sulfur bonds"/>
    <property type="evidence" value="ECO:0007669"/>
    <property type="project" value="UniProtKB-ARBA"/>
</dbReference>
<evidence type="ECO:0000259" key="1">
    <source>
        <dbReference type="Pfam" id="PF00501"/>
    </source>
</evidence>
<dbReference type="InterPro" id="IPR042099">
    <property type="entry name" value="ANL_N_sf"/>
</dbReference>
<dbReference type="PANTHER" id="PTHR43767:SF7">
    <property type="entry name" value="MEDIUM_LONG-CHAIN-FATTY-ACID--COA LIGASE FADD8"/>
    <property type="match status" value="1"/>
</dbReference>
<protein>
    <submittedName>
        <fullName evidence="3">AMP-binding protein</fullName>
    </submittedName>
</protein>